<proteinExistence type="predicted"/>
<feature type="transmembrane region" description="Helical" evidence="6">
    <location>
        <begin position="18"/>
        <end position="36"/>
    </location>
</feature>
<dbReference type="AlphaFoldDB" id="A0A365U8K9"/>
<dbReference type="InterPro" id="IPR004477">
    <property type="entry name" value="ComEC_N"/>
</dbReference>
<evidence type="ECO:0000259" key="7">
    <source>
        <dbReference type="Pfam" id="PF03772"/>
    </source>
</evidence>
<sequence length="695" mass="71384">MGDGGALGRWLLGQQGNLFPWAPVALACGIGLYFGLPVEPPPWVLIGAGVASVAAGAMAVRLGPLWAPLLWLPALVAAGVVIAALRAHAVAAPVLDFRYYGPVEGRVVGIDRSASDATRLTLDRVVLARTDPERLPSRVRISLHGEAGADVPPAGARVILTAWLSPPQGPVEPGGFDFRRHAWFQGLGAVGYARTPVLLLAPPVPTDLVVTRARMGLSARVQAALPGEAGAFAAAILSGDRSGLGLADLEALRHANLAHLLAISGLHMGLLAGFVFAVLRLGLVMLPRIGARLPAKKLAAGGALVAAAGYLALSGGNVATERAFVMAAVALFAVMLDRRPFSLRAVALAAMIILVWQPESLLGPGFQMSFAATTALVAVFGALRTGRVPELPRWARPVAAVVVSSAVAGLATAPVAAAHFNQFAHYGLIANLASVPLMGTLVIPSGVVAAMLMPLGLEQWPLAVMGLGLDWILGVAHWTSDLAGAVRPIPAPPPTVLPLLALGGLFVMLWQGRGRWAGTAPVAAALLLWAATERPPVLIAAGGALVGVMTEEGRALSKPRGAGFAAGVWLENDGDGAARAEAAARWPAEGALRVRHLWGKRGAARFDGCAPGEIVVLTEVFDGPPQPCLLLDGARMRGAGSLALYATDAGIRIESATIEEGRRLWSPAGAADVPQRLAALAFSTSGSGPPGGPAP</sequence>
<dbReference type="PANTHER" id="PTHR30619">
    <property type="entry name" value="DNA INTERNALIZATION/COMPETENCE PROTEIN COMEC/REC2"/>
    <property type="match status" value="1"/>
</dbReference>
<dbReference type="InterPro" id="IPR025405">
    <property type="entry name" value="DUF4131"/>
</dbReference>
<feature type="transmembrane region" description="Helical" evidence="6">
    <location>
        <begin position="295"/>
        <end position="313"/>
    </location>
</feature>
<keyword evidence="3 6" id="KW-0812">Transmembrane</keyword>
<dbReference type="Proteomes" id="UP000253370">
    <property type="component" value="Unassembled WGS sequence"/>
</dbReference>
<keyword evidence="2" id="KW-1003">Cell membrane</keyword>
<evidence type="ECO:0000259" key="8">
    <source>
        <dbReference type="Pfam" id="PF13567"/>
    </source>
</evidence>
<evidence type="ECO:0000256" key="4">
    <source>
        <dbReference type="ARBA" id="ARBA00022989"/>
    </source>
</evidence>
<comment type="caution">
    <text evidence="9">The sequence shown here is derived from an EMBL/GenBank/DDBJ whole genome shotgun (WGS) entry which is preliminary data.</text>
</comment>
<feature type="transmembrane region" description="Helical" evidence="6">
    <location>
        <begin position="341"/>
        <end position="358"/>
    </location>
</feature>
<gene>
    <name evidence="9" type="ORF">DRV85_10015</name>
</gene>
<protein>
    <submittedName>
        <fullName evidence="9">Competence protein</fullName>
    </submittedName>
</protein>
<keyword evidence="10" id="KW-1185">Reference proteome</keyword>
<feature type="transmembrane region" description="Helical" evidence="6">
    <location>
        <begin position="43"/>
        <end position="63"/>
    </location>
</feature>
<dbReference type="NCBIfam" id="TIGR00360">
    <property type="entry name" value="ComEC_N-term"/>
    <property type="match status" value="1"/>
</dbReference>
<dbReference type="RefSeq" id="WP_113289320.1">
    <property type="nucleotide sequence ID" value="NZ_QNTQ01000008.1"/>
</dbReference>
<dbReference type="Pfam" id="PF13567">
    <property type="entry name" value="DUF4131"/>
    <property type="match status" value="1"/>
</dbReference>
<dbReference type="Pfam" id="PF03772">
    <property type="entry name" value="Competence"/>
    <property type="match status" value="1"/>
</dbReference>
<evidence type="ECO:0000256" key="3">
    <source>
        <dbReference type="ARBA" id="ARBA00022692"/>
    </source>
</evidence>
<keyword evidence="5 6" id="KW-0472">Membrane</keyword>
<feature type="domain" description="DUF4131" evidence="8">
    <location>
        <begin position="39"/>
        <end position="197"/>
    </location>
</feature>
<feature type="transmembrane region" description="Helical" evidence="6">
    <location>
        <begin position="426"/>
        <end position="453"/>
    </location>
</feature>
<comment type="subcellular location">
    <subcellularLocation>
        <location evidence="1">Cell membrane</location>
        <topology evidence="1">Multi-pass membrane protein</topology>
    </subcellularLocation>
</comment>
<evidence type="ECO:0000256" key="5">
    <source>
        <dbReference type="ARBA" id="ARBA00023136"/>
    </source>
</evidence>
<dbReference type="InterPro" id="IPR052159">
    <property type="entry name" value="Competence_DNA_uptake"/>
</dbReference>
<feature type="transmembrane region" description="Helical" evidence="6">
    <location>
        <begin position="257"/>
        <end position="283"/>
    </location>
</feature>
<feature type="transmembrane region" description="Helical" evidence="6">
    <location>
        <begin position="364"/>
        <end position="386"/>
    </location>
</feature>
<feature type="transmembrane region" description="Helical" evidence="6">
    <location>
        <begin position="491"/>
        <end position="510"/>
    </location>
</feature>
<dbReference type="OrthoDB" id="9790149at2"/>
<feature type="transmembrane region" description="Helical" evidence="6">
    <location>
        <begin position="398"/>
        <end position="420"/>
    </location>
</feature>
<accession>A0A365U8K9</accession>
<evidence type="ECO:0000256" key="6">
    <source>
        <dbReference type="SAM" id="Phobius"/>
    </source>
</evidence>
<evidence type="ECO:0000313" key="10">
    <source>
        <dbReference type="Proteomes" id="UP000253370"/>
    </source>
</evidence>
<evidence type="ECO:0000313" key="9">
    <source>
        <dbReference type="EMBL" id="RBI84992.1"/>
    </source>
</evidence>
<organism evidence="9 10">
    <name type="scientific">Rhodosalinus halophilus</name>
    <dbReference type="NCBI Taxonomy" id="2259333"/>
    <lineage>
        <taxon>Bacteria</taxon>
        <taxon>Pseudomonadati</taxon>
        <taxon>Pseudomonadota</taxon>
        <taxon>Alphaproteobacteria</taxon>
        <taxon>Rhodobacterales</taxon>
        <taxon>Paracoccaceae</taxon>
        <taxon>Rhodosalinus</taxon>
    </lineage>
</organism>
<feature type="transmembrane region" description="Helical" evidence="6">
    <location>
        <begin position="460"/>
        <end position="479"/>
    </location>
</feature>
<dbReference type="PANTHER" id="PTHR30619:SF1">
    <property type="entry name" value="RECOMBINATION PROTEIN 2"/>
    <property type="match status" value="1"/>
</dbReference>
<feature type="domain" description="ComEC/Rec2-related protein" evidence="7">
    <location>
        <begin position="237"/>
        <end position="512"/>
    </location>
</feature>
<evidence type="ECO:0000256" key="1">
    <source>
        <dbReference type="ARBA" id="ARBA00004651"/>
    </source>
</evidence>
<dbReference type="EMBL" id="QNTQ01000008">
    <property type="protein sequence ID" value="RBI84992.1"/>
    <property type="molecule type" value="Genomic_DNA"/>
</dbReference>
<name>A0A365U8K9_9RHOB</name>
<reference evidence="9 10" key="1">
    <citation type="submission" date="2018-07" db="EMBL/GenBank/DDBJ databases">
        <title>Rhodosalinus sp. strain E84T genomic sequence and assembly.</title>
        <authorList>
            <person name="Liu Z.-W."/>
            <person name="Lu D.-C."/>
        </authorList>
    </citation>
    <scope>NUCLEOTIDE SEQUENCE [LARGE SCALE GENOMIC DNA]</scope>
    <source>
        <strain evidence="9 10">E84</strain>
    </source>
</reference>
<dbReference type="GO" id="GO:0005886">
    <property type="term" value="C:plasma membrane"/>
    <property type="evidence" value="ECO:0007669"/>
    <property type="project" value="UniProtKB-SubCell"/>
</dbReference>
<feature type="transmembrane region" description="Helical" evidence="6">
    <location>
        <begin position="69"/>
        <end position="89"/>
    </location>
</feature>
<evidence type="ECO:0000256" key="2">
    <source>
        <dbReference type="ARBA" id="ARBA00022475"/>
    </source>
</evidence>
<keyword evidence="4 6" id="KW-1133">Transmembrane helix</keyword>